<evidence type="ECO:0000256" key="5">
    <source>
        <dbReference type="ARBA" id="ARBA00013198"/>
    </source>
</evidence>
<dbReference type="CDD" id="cd01400">
    <property type="entry name" value="6PGL"/>
    <property type="match status" value="1"/>
</dbReference>
<dbReference type="GO" id="GO:0017057">
    <property type="term" value="F:6-phosphogluconolactonase activity"/>
    <property type="evidence" value="ECO:0007669"/>
    <property type="project" value="UniProtKB-UniRule"/>
</dbReference>
<comment type="pathway">
    <text evidence="3 7">Carbohydrate degradation; pentose phosphate pathway; D-ribulose 5-phosphate from D-glucose 6-phosphate (oxidative stage): step 2/3.</text>
</comment>
<keyword evidence="10" id="KW-1185">Reference proteome</keyword>
<dbReference type="EC" id="3.1.1.31" evidence="5 7"/>
<comment type="function">
    <text evidence="2 7">Hydrolysis of 6-phosphogluconolactone to 6-phosphogluconate.</text>
</comment>
<comment type="similarity">
    <text evidence="4 7">Belongs to the glucosamine/galactosamine-6-phosphate isomerase family. 6-phosphogluconolactonase subfamily.</text>
</comment>
<comment type="catalytic activity">
    <reaction evidence="1 7">
        <text>6-phospho-D-glucono-1,5-lactone + H2O = 6-phospho-D-gluconate + H(+)</text>
        <dbReference type="Rhea" id="RHEA:12556"/>
        <dbReference type="ChEBI" id="CHEBI:15377"/>
        <dbReference type="ChEBI" id="CHEBI:15378"/>
        <dbReference type="ChEBI" id="CHEBI:57955"/>
        <dbReference type="ChEBI" id="CHEBI:58759"/>
        <dbReference type="EC" id="3.1.1.31"/>
    </reaction>
</comment>
<evidence type="ECO:0000313" key="9">
    <source>
        <dbReference type="EMBL" id="SMF10676.1"/>
    </source>
</evidence>
<evidence type="ECO:0000256" key="1">
    <source>
        <dbReference type="ARBA" id="ARBA00000832"/>
    </source>
</evidence>
<dbReference type="AlphaFoldDB" id="A0A1Y6BJ96"/>
<dbReference type="Proteomes" id="UP000192907">
    <property type="component" value="Unassembled WGS sequence"/>
</dbReference>
<name>A0A1Y6BJ96_9BACT</name>
<dbReference type="RefSeq" id="WP_132317628.1">
    <property type="nucleotide sequence ID" value="NZ_FWZT01000005.1"/>
</dbReference>
<dbReference type="STRING" id="1513793.SAMN06296036_10521"/>
<organism evidence="9 10">
    <name type="scientific">Pseudobacteriovorax antillogorgiicola</name>
    <dbReference type="NCBI Taxonomy" id="1513793"/>
    <lineage>
        <taxon>Bacteria</taxon>
        <taxon>Pseudomonadati</taxon>
        <taxon>Bdellovibrionota</taxon>
        <taxon>Oligoflexia</taxon>
        <taxon>Oligoflexales</taxon>
        <taxon>Pseudobacteriovoracaceae</taxon>
        <taxon>Pseudobacteriovorax</taxon>
    </lineage>
</organism>
<feature type="domain" description="Glucosamine/galactosamine-6-phosphate isomerase" evidence="8">
    <location>
        <begin position="8"/>
        <end position="218"/>
    </location>
</feature>
<dbReference type="NCBIfam" id="TIGR01198">
    <property type="entry name" value="pgl"/>
    <property type="match status" value="1"/>
</dbReference>
<evidence type="ECO:0000256" key="2">
    <source>
        <dbReference type="ARBA" id="ARBA00002681"/>
    </source>
</evidence>
<proteinExistence type="inferred from homology"/>
<evidence type="ECO:0000256" key="3">
    <source>
        <dbReference type="ARBA" id="ARBA00004961"/>
    </source>
</evidence>
<dbReference type="UniPathway" id="UPA00115">
    <property type="reaction ID" value="UER00409"/>
</dbReference>
<evidence type="ECO:0000256" key="4">
    <source>
        <dbReference type="ARBA" id="ARBA00010662"/>
    </source>
</evidence>
<evidence type="ECO:0000313" key="10">
    <source>
        <dbReference type="Proteomes" id="UP000192907"/>
    </source>
</evidence>
<dbReference type="PANTHER" id="PTHR11054:SF0">
    <property type="entry name" value="6-PHOSPHOGLUCONOLACTONASE"/>
    <property type="match status" value="1"/>
</dbReference>
<dbReference type="InterPro" id="IPR005900">
    <property type="entry name" value="6-phosphogluconolactonase_DevB"/>
</dbReference>
<dbReference type="InterPro" id="IPR006148">
    <property type="entry name" value="Glc/Gal-6P_isomerase"/>
</dbReference>
<dbReference type="Gene3D" id="3.40.50.1360">
    <property type="match status" value="1"/>
</dbReference>
<sequence length="232" mass="25853">MTEQLFQTNEEMQQALAKEITKHLSSAIRDRGRASLVLSGGSTPKRLFQILADCDLDWAKVWITLADDRWVDPDHKDSNEHLVNDNLLLNKARFATFIGLKTPADNPFDGANACHQKLQDIASQPFDVTLLGMGADGHTASLFPCAEELGKAVEGSNLVCQGVVPKTAPYQRMTLTLPVLLNSRALFLQIAGDDKKEVYKTACEPGDEAQMPIRYFIRQKRVPLQVYWAPKD</sequence>
<dbReference type="OrthoDB" id="9810967at2"/>
<keyword evidence="7" id="KW-0378">Hydrolase</keyword>
<gene>
    <name evidence="7" type="primary">pgl</name>
    <name evidence="9" type="ORF">SAMN06296036_10521</name>
</gene>
<reference evidence="10" key="1">
    <citation type="submission" date="2017-04" db="EMBL/GenBank/DDBJ databases">
        <authorList>
            <person name="Varghese N."/>
            <person name="Submissions S."/>
        </authorList>
    </citation>
    <scope>NUCLEOTIDE SEQUENCE [LARGE SCALE GENOMIC DNA]</scope>
    <source>
        <strain evidence="10">RKEM611</strain>
    </source>
</reference>
<dbReference type="InterPro" id="IPR039104">
    <property type="entry name" value="6PGL"/>
</dbReference>
<evidence type="ECO:0000259" key="8">
    <source>
        <dbReference type="Pfam" id="PF01182"/>
    </source>
</evidence>
<dbReference type="InterPro" id="IPR037171">
    <property type="entry name" value="NagB/RpiA_transferase-like"/>
</dbReference>
<dbReference type="EMBL" id="FWZT01000005">
    <property type="protein sequence ID" value="SMF10676.1"/>
    <property type="molecule type" value="Genomic_DNA"/>
</dbReference>
<dbReference type="GO" id="GO:0006098">
    <property type="term" value="P:pentose-phosphate shunt"/>
    <property type="evidence" value="ECO:0007669"/>
    <property type="project" value="UniProtKB-UniPathway"/>
</dbReference>
<dbReference type="PANTHER" id="PTHR11054">
    <property type="entry name" value="6-PHOSPHOGLUCONOLACTONASE"/>
    <property type="match status" value="1"/>
</dbReference>
<dbReference type="SUPFAM" id="SSF100950">
    <property type="entry name" value="NagB/RpiA/CoA transferase-like"/>
    <property type="match status" value="1"/>
</dbReference>
<accession>A0A1Y6BJ96</accession>
<dbReference type="GO" id="GO:0005975">
    <property type="term" value="P:carbohydrate metabolic process"/>
    <property type="evidence" value="ECO:0007669"/>
    <property type="project" value="UniProtKB-UniRule"/>
</dbReference>
<protein>
    <recommendedName>
        <fullName evidence="6 7">6-phosphogluconolactonase</fullName>
        <shortName evidence="7">6PGL</shortName>
        <ecNumber evidence="5 7">3.1.1.31</ecNumber>
    </recommendedName>
</protein>
<dbReference type="Pfam" id="PF01182">
    <property type="entry name" value="Glucosamine_iso"/>
    <property type="match status" value="1"/>
</dbReference>
<evidence type="ECO:0000256" key="6">
    <source>
        <dbReference type="ARBA" id="ARBA00020337"/>
    </source>
</evidence>
<evidence type="ECO:0000256" key="7">
    <source>
        <dbReference type="RuleBase" id="RU365095"/>
    </source>
</evidence>